<dbReference type="InterPro" id="IPR005227">
    <property type="entry name" value="YqgF"/>
</dbReference>
<feature type="domain" description="YqgF/RNase H-like" evidence="6">
    <location>
        <begin position="4"/>
        <end position="103"/>
    </location>
</feature>
<dbReference type="HAMAP" id="MF_00651">
    <property type="entry name" value="Nuclease_YqgF"/>
    <property type="match status" value="1"/>
</dbReference>
<evidence type="ECO:0000256" key="2">
    <source>
        <dbReference type="ARBA" id="ARBA00022517"/>
    </source>
</evidence>
<dbReference type="InterPro" id="IPR006641">
    <property type="entry name" value="YqgF/RNaseH-like_dom"/>
</dbReference>
<evidence type="ECO:0000313" key="8">
    <source>
        <dbReference type="Proteomes" id="UP000226079"/>
    </source>
</evidence>
<proteinExistence type="inferred from homology"/>
<dbReference type="Pfam" id="PF03652">
    <property type="entry name" value="RuvX"/>
    <property type="match status" value="1"/>
</dbReference>
<gene>
    <name evidence="7" type="ORF">ATK74_1279</name>
</gene>
<keyword evidence="8" id="KW-1185">Reference proteome</keyword>
<dbReference type="NCBIfam" id="TIGR00250">
    <property type="entry name" value="RNAse_H_YqgF"/>
    <property type="match status" value="1"/>
</dbReference>
<dbReference type="OrthoDB" id="9790539at2"/>
<dbReference type="SUPFAM" id="SSF53098">
    <property type="entry name" value="Ribonuclease H-like"/>
    <property type="match status" value="1"/>
</dbReference>
<evidence type="ECO:0000313" key="7">
    <source>
        <dbReference type="EMBL" id="PFG16726.1"/>
    </source>
</evidence>
<comment type="subcellular location">
    <subcellularLocation>
        <location evidence="5">Cytoplasm</location>
    </subcellularLocation>
</comment>
<evidence type="ECO:0000256" key="4">
    <source>
        <dbReference type="ARBA" id="ARBA00022801"/>
    </source>
</evidence>
<dbReference type="GO" id="GO:0000967">
    <property type="term" value="P:rRNA 5'-end processing"/>
    <property type="evidence" value="ECO:0007669"/>
    <property type="project" value="UniProtKB-UniRule"/>
</dbReference>
<reference evidence="7 8" key="1">
    <citation type="submission" date="2017-10" db="EMBL/GenBank/DDBJ databases">
        <title>Sequencing the genomes of 1000 actinobacteria strains.</title>
        <authorList>
            <person name="Klenk H.-P."/>
        </authorList>
    </citation>
    <scope>NUCLEOTIDE SEQUENCE [LARGE SCALE GENOMIC DNA]</scope>
    <source>
        <strain evidence="7 8">DSM 15597</strain>
    </source>
</reference>
<evidence type="ECO:0000256" key="5">
    <source>
        <dbReference type="HAMAP-Rule" id="MF_00651"/>
    </source>
</evidence>
<dbReference type="Proteomes" id="UP000226079">
    <property type="component" value="Unassembled WGS sequence"/>
</dbReference>
<protein>
    <recommendedName>
        <fullName evidence="5">Putative pre-16S rRNA nuclease</fullName>
        <ecNumber evidence="5">3.1.-.-</ecNumber>
    </recommendedName>
</protein>
<dbReference type="GO" id="GO:0016788">
    <property type="term" value="F:hydrolase activity, acting on ester bonds"/>
    <property type="evidence" value="ECO:0007669"/>
    <property type="project" value="UniProtKB-UniRule"/>
</dbReference>
<dbReference type="CDD" id="cd16964">
    <property type="entry name" value="YqgF"/>
    <property type="match status" value="1"/>
</dbReference>
<sequence length="159" mass="16997">MRPGVRLALDWGRARIGVAASDPEAIMAFPVETVAAVPDPWPRLVELIEHYRPLEIVLGLPRNLAGVEGPAALAIREVSIQLAGFAPGVPIRLLDERLTTVTASRQLTGAGRNTRRQRSVIDQAAAVALLEEALRSERLTGVAPGELVEPSTAGEDDAR</sequence>
<keyword evidence="1 5" id="KW-0963">Cytoplasm</keyword>
<name>A0A2A9CRH8_9ACTN</name>
<dbReference type="AlphaFoldDB" id="A0A2A9CRH8"/>
<keyword evidence="3 5" id="KW-0540">Nuclease</keyword>
<dbReference type="InterPro" id="IPR012337">
    <property type="entry name" value="RNaseH-like_sf"/>
</dbReference>
<evidence type="ECO:0000256" key="3">
    <source>
        <dbReference type="ARBA" id="ARBA00022722"/>
    </source>
</evidence>
<keyword evidence="4 5" id="KW-0378">Hydrolase</keyword>
<keyword evidence="2 5" id="KW-0690">Ribosome biogenesis</keyword>
<accession>A0A2A9CRH8</accession>
<dbReference type="InterPro" id="IPR037027">
    <property type="entry name" value="YqgF/RNaseH-like_dom_sf"/>
</dbReference>
<dbReference type="GO" id="GO:0004518">
    <property type="term" value="F:nuclease activity"/>
    <property type="evidence" value="ECO:0007669"/>
    <property type="project" value="UniProtKB-KW"/>
</dbReference>
<dbReference type="GO" id="GO:0005829">
    <property type="term" value="C:cytosol"/>
    <property type="evidence" value="ECO:0007669"/>
    <property type="project" value="TreeGrafter"/>
</dbReference>
<dbReference type="Gene3D" id="3.30.420.140">
    <property type="entry name" value="YqgF/RNase H-like domain"/>
    <property type="match status" value="1"/>
</dbReference>
<comment type="similarity">
    <text evidence="5">Belongs to the YqgF HJR family.</text>
</comment>
<comment type="function">
    <text evidence="5">Could be a nuclease involved in processing of the 5'-end of pre-16S rRNA.</text>
</comment>
<evidence type="ECO:0000256" key="1">
    <source>
        <dbReference type="ARBA" id="ARBA00022490"/>
    </source>
</evidence>
<dbReference type="EMBL" id="PDJC01000001">
    <property type="protein sequence ID" value="PFG16726.1"/>
    <property type="molecule type" value="Genomic_DNA"/>
</dbReference>
<organism evidence="7 8">
    <name type="scientific">Propionicimonas paludicola</name>
    <dbReference type="NCBI Taxonomy" id="185243"/>
    <lineage>
        <taxon>Bacteria</taxon>
        <taxon>Bacillati</taxon>
        <taxon>Actinomycetota</taxon>
        <taxon>Actinomycetes</taxon>
        <taxon>Propionibacteriales</taxon>
        <taxon>Nocardioidaceae</taxon>
        <taxon>Propionicimonas</taxon>
    </lineage>
</organism>
<dbReference type="SMART" id="SM00732">
    <property type="entry name" value="YqgFc"/>
    <property type="match status" value="1"/>
</dbReference>
<comment type="caution">
    <text evidence="7">The sequence shown here is derived from an EMBL/GenBank/DDBJ whole genome shotgun (WGS) entry which is preliminary data.</text>
</comment>
<dbReference type="PANTHER" id="PTHR33317">
    <property type="entry name" value="POLYNUCLEOTIDYL TRANSFERASE, RIBONUCLEASE H-LIKE SUPERFAMILY PROTEIN"/>
    <property type="match status" value="1"/>
</dbReference>
<evidence type="ECO:0000259" key="6">
    <source>
        <dbReference type="SMART" id="SM00732"/>
    </source>
</evidence>
<dbReference type="PANTHER" id="PTHR33317:SF4">
    <property type="entry name" value="POLYNUCLEOTIDYL TRANSFERASE, RIBONUCLEASE H-LIKE SUPERFAMILY PROTEIN"/>
    <property type="match status" value="1"/>
</dbReference>
<dbReference type="EC" id="3.1.-.-" evidence="5"/>